<dbReference type="RefSeq" id="XP_039237682.1">
    <property type="nucleotide sequence ID" value="XM_039381748.1"/>
</dbReference>
<gene>
    <name evidence="3" type="primary">LOC120323341</name>
</gene>
<protein>
    <submittedName>
        <fullName evidence="3">Uncharacterized protein C11orf96-like</fullName>
    </submittedName>
</protein>
<evidence type="ECO:0000313" key="3">
    <source>
        <dbReference type="RefSeq" id="XP_039237682.1"/>
    </source>
</evidence>
<dbReference type="GeneID" id="120323341"/>
<evidence type="ECO:0000313" key="2">
    <source>
        <dbReference type="Proteomes" id="UP000504627"/>
    </source>
</evidence>
<keyword evidence="2" id="KW-1185">Reference proteome</keyword>
<sequence>MRSEGTTKATGEAPAAAALPGRSPVTVAAGPPCRAPCGPGRGSPAPAPSPAAGRGQPQSHGATCSTFQPSFYHPAYKTTQQIGPGERHRQMDLVSDPAQTPVTFNVLPSLQMEKKTGKQAGSSVTEEEKPREWTEN</sequence>
<evidence type="ECO:0000256" key="1">
    <source>
        <dbReference type="SAM" id="MobiDB-lite"/>
    </source>
</evidence>
<feature type="compositionally biased region" description="Polar residues" evidence="1">
    <location>
        <begin position="97"/>
        <end position="108"/>
    </location>
</feature>
<name>A0A7R5KL10_9PASS</name>
<organism evidence="2 3">
    <name type="scientific">Pipra filicauda</name>
    <name type="common">Wire-tailed manakin</name>
    <dbReference type="NCBI Taxonomy" id="649802"/>
    <lineage>
        <taxon>Eukaryota</taxon>
        <taxon>Metazoa</taxon>
        <taxon>Chordata</taxon>
        <taxon>Craniata</taxon>
        <taxon>Vertebrata</taxon>
        <taxon>Euteleostomi</taxon>
        <taxon>Archelosauria</taxon>
        <taxon>Archosauria</taxon>
        <taxon>Dinosauria</taxon>
        <taxon>Saurischia</taxon>
        <taxon>Theropoda</taxon>
        <taxon>Coelurosauria</taxon>
        <taxon>Aves</taxon>
        <taxon>Neognathae</taxon>
        <taxon>Neoaves</taxon>
        <taxon>Telluraves</taxon>
        <taxon>Australaves</taxon>
        <taxon>Passeriformes</taxon>
        <taxon>Pipridae</taxon>
        <taxon>Pipra</taxon>
    </lineage>
</organism>
<feature type="compositionally biased region" description="Polar residues" evidence="1">
    <location>
        <begin position="59"/>
        <end position="69"/>
    </location>
</feature>
<feature type="compositionally biased region" description="Basic and acidic residues" evidence="1">
    <location>
        <begin position="126"/>
        <end position="136"/>
    </location>
</feature>
<feature type="compositionally biased region" description="Low complexity" evidence="1">
    <location>
        <begin position="28"/>
        <end position="58"/>
    </location>
</feature>
<dbReference type="Proteomes" id="UP000504627">
    <property type="component" value="Unplaced"/>
</dbReference>
<feature type="compositionally biased region" description="Low complexity" evidence="1">
    <location>
        <begin position="1"/>
        <end position="21"/>
    </location>
</feature>
<proteinExistence type="predicted"/>
<dbReference type="InParanoid" id="A0A7R5KL10"/>
<reference evidence="3" key="1">
    <citation type="submission" date="2025-08" db="UniProtKB">
        <authorList>
            <consortium name="RefSeq"/>
        </authorList>
    </citation>
    <scope>IDENTIFICATION</scope>
    <source>
        <tissue evidence="3">Muscle</tissue>
    </source>
</reference>
<accession>A0A7R5KL10</accession>
<dbReference type="AlphaFoldDB" id="A0A7R5KL10"/>
<feature type="region of interest" description="Disordered" evidence="1">
    <location>
        <begin position="1"/>
        <end position="136"/>
    </location>
</feature>